<proteinExistence type="predicted"/>
<evidence type="ECO:0000313" key="3">
    <source>
        <dbReference type="Proteomes" id="UP001202328"/>
    </source>
</evidence>
<feature type="compositionally biased region" description="Basic and acidic residues" evidence="1">
    <location>
        <begin position="105"/>
        <end position="114"/>
    </location>
</feature>
<dbReference type="PANTHER" id="PTHR34542:SF1">
    <property type="entry name" value="OS08G0359900 PROTEIN"/>
    <property type="match status" value="1"/>
</dbReference>
<evidence type="ECO:0000256" key="1">
    <source>
        <dbReference type="SAM" id="MobiDB-lite"/>
    </source>
</evidence>
<dbReference type="EMBL" id="JAJJMB010012638">
    <property type="protein sequence ID" value="KAI3875040.1"/>
    <property type="molecule type" value="Genomic_DNA"/>
</dbReference>
<accession>A0AAD4SAF2</accession>
<dbReference type="PANTHER" id="PTHR34542">
    <property type="entry name" value="OS08G0359900 PROTEIN"/>
    <property type="match status" value="1"/>
</dbReference>
<evidence type="ECO:0000313" key="2">
    <source>
        <dbReference type="EMBL" id="KAI3875040.1"/>
    </source>
</evidence>
<organism evidence="2 3">
    <name type="scientific">Papaver atlanticum</name>
    <dbReference type="NCBI Taxonomy" id="357466"/>
    <lineage>
        <taxon>Eukaryota</taxon>
        <taxon>Viridiplantae</taxon>
        <taxon>Streptophyta</taxon>
        <taxon>Embryophyta</taxon>
        <taxon>Tracheophyta</taxon>
        <taxon>Spermatophyta</taxon>
        <taxon>Magnoliopsida</taxon>
        <taxon>Ranunculales</taxon>
        <taxon>Papaveraceae</taxon>
        <taxon>Papaveroideae</taxon>
        <taxon>Papaver</taxon>
    </lineage>
</organism>
<reference evidence="2" key="1">
    <citation type="submission" date="2022-04" db="EMBL/GenBank/DDBJ databases">
        <title>A functionally conserved STORR gene fusion in Papaver species that diverged 16.8 million years ago.</title>
        <authorList>
            <person name="Catania T."/>
        </authorList>
    </citation>
    <scope>NUCLEOTIDE SEQUENCE</scope>
    <source>
        <strain evidence="2">S-188037</strain>
    </source>
</reference>
<keyword evidence="3" id="KW-1185">Reference proteome</keyword>
<name>A0AAD4SAF2_9MAGN</name>
<gene>
    <name evidence="2" type="ORF">MKW98_019613</name>
</gene>
<comment type="caution">
    <text evidence="2">The sequence shown here is derived from an EMBL/GenBank/DDBJ whole genome shotgun (WGS) entry which is preliminary data.</text>
</comment>
<sequence>MATLQKFKFLATQCAVSRSSPSPSRSPAASPVFQLRRRKTLRMLFSRKFSTTTYSSDVSRTDLQRLINNRDSPPEKNDKSSIVGSSSNKLKDLFISSPSPPPPTHEGKSLRENVVRDSRDDLMVMRSSHGVGLSSSRSILSTFRYRLIKRSWRPVLITIAE</sequence>
<dbReference type="Proteomes" id="UP001202328">
    <property type="component" value="Unassembled WGS sequence"/>
</dbReference>
<dbReference type="AlphaFoldDB" id="A0AAD4SAF2"/>
<protein>
    <submittedName>
        <fullName evidence="2">Uncharacterized protein</fullName>
    </submittedName>
</protein>
<feature type="region of interest" description="Disordered" evidence="1">
    <location>
        <begin position="66"/>
        <end position="114"/>
    </location>
</feature>